<dbReference type="Pfam" id="PF00534">
    <property type="entry name" value="Glycos_transf_1"/>
    <property type="match status" value="1"/>
</dbReference>
<evidence type="ECO:0000256" key="2">
    <source>
        <dbReference type="ARBA" id="ARBA00022676"/>
    </source>
</evidence>
<name>A0A4S4C0Z7_9BACI</name>
<dbReference type="InterPro" id="IPR050519">
    <property type="entry name" value="Glycosyltransf_28_UgtP"/>
</dbReference>
<dbReference type="OrthoDB" id="9815663at2"/>
<dbReference type="AlphaFoldDB" id="A0A4S4C0Z7"/>
<protein>
    <submittedName>
        <fullName evidence="6">Diglucosyl diacylglycerol synthase</fullName>
    </submittedName>
</protein>
<evidence type="ECO:0000313" key="6">
    <source>
        <dbReference type="EMBL" id="THF81144.1"/>
    </source>
</evidence>
<comment type="similarity">
    <text evidence="1">Belongs to the glycosyltransferase 28 family.</text>
</comment>
<dbReference type="GO" id="GO:0016020">
    <property type="term" value="C:membrane"/>
    <property type="evidence" value="ECO:0007669"/>
    <property type="project" value="GOC"/>
</dbReference>
<feature type="domain" description="Glycosyl transferase family 1" evidence="4">
    <location>
        <begin position="205"/>
        <end position="356"/>
    </location>
</feature>
<dbReference type="SUPFAM" id="SSF53756">
    <property type="entry name" value="UDP-Glycosyltransferase/glycogen phosphorylase"/>
    <property type="match status" value="1"/>
</dbReference>
<gene>
    <name evidence="6" type="ORF">E6W99_06905</name>
</gene>
<keyword evidence="2" id="KW-0328">Glycosyltransferase</keyword>
<dbReference type="Pfam" id="PF06925">
    <property type="entry name" value="MGDG_synth"/>
    <property type="match status" value="1"/>
</dbReference>
<dbReference type="GO" id="GO:0009247">
    <property type="term" value="P:glycolipid biosynthetic process"/>
    <property type="evidence" value="ECO:0007669"/>
    <property type="project" value="InterPro"/>
</dbReference>
<comment type="caution">
    <text evidence="6">The sequence shown here is derived from an EMBL/GenBank/DDBJ whole genome shotgun (WGS) entry which is preliminary data.</text>
</comment>
<evidence type="ECO:0000259" key="4">
    <source>
        <dbReference type="Pfam" id="PF00534"/>
    </source>
</evidence>
<dbReference type="EMBL" id="SSNT01000005">
    <property type="protein sequence ID" value="THF81144.1"/>
    <property type="molecule type" value="Genomic_DNA"/>
</dbReference>
<dbReference type="NCBIfam" id="NF010135">
    <property type="entry name" value="PRK13609.1"/>
    <property type="match status" value="1"/>
</dbReference>
<accession>A0A4S4C0Z7</accession>
<evidence type="ECO:0000259" key="5">
    <source>
        <dbReference type="Pfam" id="PF06925"/>
    </source>
</evidence>
<dbReference type="GO" id="GO:0016758">
    <property type="term" value="F:hexosyltransferase activity"/>
    <property type="evidence" value="ECO:0007669"/>
    <property type="project" value="InterPro"/>
</dbReference>
<dbReference type="PANTHER" id="PTHR43025">
    <property type="entry name" value="MONOGALACTOSYLDIACYLGLYCEROL SYNTHASE"/>
    <property type="match status" value="1"/>
</dbReference>
<keyword evidence="7" id="KW-1185">Reference proteome</keyword>
<dbReference type="Proteomes" id="UP000310334">
    <property type="component" value="Unassembled WGS sequence"/>
</dbReference>
<evidence type="ECO:0000256" key="3">
    <source>
        <dbReference type="ARBA" id="ARBA00022679"/>
    </source>
</evidence>
<proteinExistence type="inferred from homology"/>
<sequence length="375" mass="43297">MVSKSKVLILTEKYGNGHVQVAKTLQKECEKMGFGQVIITELYKESHPLISQLTKHLYIKSFSYGKRFYKLFYYGVDKMYNKRFMNLYYALGYKRLSELIQTEKPDMIINTFPMMVVPEYRDKTGEIIPTFNVVTDFCLHKIWVHKNIDKYYVASEQVKKKILELGVKPNQVRITGIPIREQFEHSKGEKINNARVYTKYNLDPTREIVLIMAGAHGVLKNVDKLCESLSKENNLQIVIVCGKNETLKKKLDPIAKLYPKTIIPLGYVENVDELFRISSCMITKPGGITLSEATALGVPVILYKPVPGQERENALFFEKKKSAVIVNDYKEMKEVVLNLLEDKKTLEVMRNNIKKMYHPNAAKAVLEDMIEESYK</sequence>
<reference evidence="6 7" key="1">
    <citation type="submission" date="2019-04" db="EMBL/GenBank/DDBJ databases">
        <title>Bacillus sediminilitoris sp. nov., isolated from a tidal flat sediment on the East China Sea.</title>
        <authorList>
            <person name="Wei Y."/>
            <person name="Mao H."/>
            <person name="Fang J."/>
        </authorList>
    </citation>
    <scope>NUCLEOTIDE SEQUENCE [LARGE SCALE GENOMIC DNA]</scope>
    <source>
        <strain evidence="6 7">DSL-17</strain>
    </source>
</reference>
<organism evidence="6 7">
    <name type="scientific">Metabacillus sediminilitoris</name>
    <dbReference type="NCBI Taxonomy" id="2567941"/>
    <lineage>
        <taxon>Bacteria</taxon>
        <taxon>Bacillati</taxon>
        <taxon>Bacillota</taxon>
        <taxon>Bacilli</taxon>
        <taxon>Bacillales</taxon>
        <taxon>Bacillaceae</taxon>
        <taxon>Metabacillus</taxon>
    </lineage>
</organism>
<keyword evidence="3" id="KW-0808">Transferase</keyword>
<dbReference type="InterPro" id="IPR001296">
    <property type="entry name" value="Glyco_trans_1"/>
</dbReference>
<dbReference type="RefSeq" id="WP_136352736.1">
    <property type="nucleotide sequence ID" value="NZ_CP046266.1"/>
</dbReference>
<dbReference type="InterPro" id="IPR009695">
    <property type="entry name" value="Diacylglyc_glucosyltr_N"/>
</dbReference>
<evidence type="ECO:0000256" key="1">
    <source>
        <dbReference type="ARBA" id="ARBA00006962"/>
    </source>
</evidence>
<dbReference type="CDD" id="cd17507">
    <property type="entry name" value="GT28_Beta-DGS-like"/>
    <property type="match status" value="1"/>
</dbReference>
<dbReference type="PANTHER" id="PTHR43025:SF3">
    <property type="entry name" value="MONOGALACTOSYLDIACYLGLYCEROL SYNTHASE 1, CHLOROPLASTIC"/>
    <property type="match status" value="1"/>
</dbReference>
<feature type="domain" description="Diacylglycerol glucosyltransferase N-terminal" evidence="5">
    <location>
        <begin position="18"/>
        <end position="179"/>
    </location>
</feature>
<evidence type="ECO:0000313" key="7">
    <source>
        <dbReference type="Proteomes" id="UP000310334"/>
    </source>
</evidence>
<dbReference type="Gene3D" id="3.40.50.2000">
    <property type="entry name" value="Glycogen Phosphorylase B"/>
    <property type="match status" value="1"/>
</dbReference>